<evidence type="ECO:0000256" key="4">
    <source>
        <dbReference type="ARBA" id="ARBA00022833"/>
    </source>
</evidence>
<dbReference type="GO" id="GO:0008270">
    <property type="term" value="F:zinc ion binding"/>
    <property type="evidence" value="ECO:0007669"/>
    <property type="project" value="UniProtKB-KW"/>
</dbReference>
<feature type="domain" description="C2H2-type" evidence="10">
    <location>
        <begin position="273"/>
        <end position="303"/>
    </location>
</feature>
<dbReference type="Gene3D" id="3.30.160.60">
    <property type="entry name" value="Classic Zinc Finger"/>
    <property type="match status" value="1"/>
</dbReference>
<comment type="subcellular location">
    <subcellularLocation>
        <location evidence="1">Nucleus</location>
    </subcellularLocation>
</comment>
<dbReference type="PROSITE" id="PS00028">
    <property type="entry name" value="ZINC_FINGER_C2H2_1"/>
    <property type="match status" value="6"/>
</dbReference>
<evidence type="ECO:0000256" key="8">
    <source>
        <dbReference type="PROSITE-ProRule" id="PRU00042"/>
    </source>
</evidence>
<protein>
    <recommendedName>
        <fullName evidence="10">C2H2-type domain-containing protein</fullName>
    </recommendedName>
</protein>
<keyword evidence="12" id="KW-1185">Reference proteome</keyword>
<keyword evidence="6" id="KW-0804">Transcription</keyword>
<evidence type="ECO:0000259" key="10">
    <source>
        <dbReference type="PROSITE" id="PS50157"/>
    </source>
</evidence>
<accession>A0AA40F083</accession>
<name>A0AA40F083_9PEZI</name>
<keyword evidence="2" id="KW-0479">Metal-binding</keyword>
<comment type="caution">
    <text evidence="11">The sequence shown here is derived from an EMBL/GenBank/DDBJ whole genome shotgun (WGS) entry which is preliminary data.</text>
</comment>
<evidence type="ECO:0000256" key="2">
    <source>
        <dbReference type="ARBA" id="ARBA00022723"/>
    </source>
</evidence>
<evidence type="ECO:0000313" key="12">
    <source>
        <dbReference type="Proteomes" id="UP001172159"/>
    </source>
</evidence>
<feature type="domain" description="C2H2-type" evidence="10">
    <location>
        <begin position="243"/>
        <end position="268"/>
    </location>
</feature>
<organism evidence="11 12">
    <name type="scientific">Apiosordaria backusii</name>
    <dbReference type="NCBI Taxonomy" id="314023"/>
    <lineage>
        <taxon>Eukaryota</taxon>
        <taxon>Fungi</taxon>
        <taxon>Dikarya</taxon>
        <taxon>Ascomycota</taxon>
        <taxon>Pezizomycotina</taxon>
        <taxon>Sordariomycetes</taxon>
        <taxon>Sordariomycetidae</taxon>
        <taxon>Sordariales</taxon>
        <taxon>Lasiosphaeriaceae</taxon>
        <taxon>Apiosordaria</taxon>
    </lineage>
</organism>
<evidence type="ECO:0000256" key="6">
    <source>
        <dbReference type="ARBA" id="ARBA00023163"/>
    </source>
</evidence>
<gene>
    <name evidence="11" type="ORF">B0T21DRAFT_29821</name>
</gene>
<evidence type="ECO:0000256" key="1">
    <source>
        <dbReference type="ARBA" id="ARBA00004123"/>
    </source>
</evidence>
<dbReference type="PANTHER" id="PTHR46179:SF13">
    <property type="entry name" value="C2H2-TYPE DOMAIN-CONTAINING PROTEIN"/>
    <property type="match status" value="1"/>
</dbReference>
<keyword evidence="5" id="KW-0805">Transcription regulation</keyword>
<evidence type="ECO:0000313" key="11">
    <source>
        <dbReference type="EMBL" id="KAK0748880.1"/>
    </source>
</evidence>
<keyword evidence="4" id="KW-0862">Zinc</keyword>
<dbReference type="AlphaFoldDB" id="A0AA40F083"/>
<dbReference type="EMBL" id="JAUKTV010000001">
    <property type="protein sequence ID" value="KAK0748880.1"/>
    <property type="molecule type" value="Genomic_DNA"/>
</dbReference>
<dbReference type="Proteomes" id="UP001172159">
    <property type="component" value="Unassembled WGS sequence"/>
</dbReference>
<dbReference type="PANTHER" id="PTHR46179">
    <property type="entry name" value="ZINC FINGER PROTEIN"/>
    <property type="match status" value="1"/>
</dbReference>
<sequence>MRDHIKKKHPGIPSLKCDFPGCHLLFHTGQEKKEHYRNDHSADSDTTWLCPVIDCQLAYKTKWQMHGHVRRLHPEHGCIACSSPLCPELFRSDQDRDSHVLDAHAESVVHCRLKDKGCKSFFLGFQAELQHFKTVHTDEAWTCPVEECDEVLTSSRHRNRHMGSSHPDIEYNKCPKHPHMRTFPCPYENCEVVCKSQHALHLHQRSEHLKLEFPCPMEGCLKTLTSKLGIKQHVEAVHEGIGFPCHEEGCAKILSSPSSLARHIRNRHGPVTVLCLHPGCESVFRSEERLRSHMKKVHDHTPPLIHLCPMADREGCLKRFPDSKAAAMHANAAHHGKFPCVLHEESGCTELFADKATATYHAYRHRRWVCSIPQCVDNVMGRGKYRDVYLEHEKKHRELGHFTTLTDVPKPKEFIVRTDFADADADATATATAAGGDESLNEDDTISDAKADDSPGKRDFHWVSGILAPFPLSRAVFAIDTIEEQQRSLLERNQKLLGEYPDFSTRSLAHLGLNCIGPCRIVDNMISRLCPSSATLSLKTTALRRGEGGLYMRTRCISCQTEFDLSNALEKYDLKASSHDQICEKKCCTKPGFGGSRFCKDHLSAWRDPNPLETDFPQLQKLREHVSPFLQVKWSDEPAMGKVLALMDSIGAGKSPASALRFVDLEYNIFTGRVFEIGMCDAYGTKTMDCRTLYGSEALRAISQTNSTADCNMDRMMMSSVQAHYCTQGSRTAKQVADELRRQGISQETYFIVWHLHRDDLSRLRGWLESEGEYGVLPPDSQCIPLIPYFQRNLQGAKLPNNKRFPLTLPIISPIMMGTDHVLAGKNHHALVDAQQLQCMMAIFRVLCLSPQSRPDGWLEQFRQDPSSHRAGLRQAMLESFWEDS</sequence>
<keyword evidence="3 8" id="KW-0863">Zinc-finger</keyword>
<keyword evidence="7" id="KW-0539">Nucleus</keyword>
<evidence type="ECO:0000256" key="5">
    <source>
        <dbReference type="ARBA" id="ARBA00023015"/>
    </source>
</evidence>
<dbReference type="InterPro" id="IPR013087">
    <property type="entry name" value="Znf_C2H2_type"/>
</dbReference>
<feature type="region of interest" description="Disordered" evidence="9">
    <location>
        <begin position="431"/>
        <end position="453"/>
    </location>
</feature>
<evidence type="ECO:0000256" key="7">
    <source>
        <dbReference type="ARBA" id="ARBA00023242"/>
    </source>
</evidence>
<dbReference type="GO" id="GO:0006357">
    <property type="term" value="P:regulation of transcription by RNA polymerase II"/>
    <property type="evidence" value="ECO:0007669"/>
    <property type="project" value="TreeGrafter"/>
</dbReference>
<proteinExistence type="predicted"/>
<evidence type="ECO:0000256" key="3">
    <source>
        <dbReference type="ARBA" id="ARBA00022771"/>
    </source>
</evidence>
<dbReference type="InterPro" id="IPR051061">
    <property type="entry name" value="Zinc_finger_trans_reg"/>
</dbReference>
<dbReference type="GO" id="GO:0005634">
    <property type="term" value="C:nucleus"/>
    <property type="evidence" value="ECO:0007669"/>
    <property type="project" value="UniProtKB-SubCell"/>
</dbReference>
<reference evidence="11" key="1">
    <citation type="submission" date="2023-06" db="EMBL/GenBank/DDBJ databases">
        <title>Genome-scale phylogeny and comparative genomics of the fungal order Sordariales.</title>
        <authorList>
            <consortium name="Lawrence Berkeley National Laboratory"/>
            <person name="Hensen N."/>
            <person name="Bonometti L."/>
            <person name="Westerberg I."/>
            <person name="Brannstrom I.O."/>
            <person name="Guillou S."/>
            <person name="Cros-Aarteil S."/>
            <person name="Calhoun S."/>
            <person name="Haridas S."/>
            <person name="Kuo A."/>
            <person name="Mondo S."/>
            <person name="Pangilinan J."/>
            <person name="Riley R."/>
            <person name="Labutti K."/>
            <person name="Andreopoulos B."/>
            <person name="Lipzen A."/>
            <person name="Chen C."/>
            <person name="Yanf M."/>
            <person name="Daum C."/>
            <person name="Ng V."/>
            <person name="Clum A."/>
            <person name="Steindorff A."/>
            <person name="Ohm R."/>
            <person name="Martin F."/>
            <person name="Silar P."/>
            <person name="Natvig D."/>
            <person name="Lalanne C."/>
            <person name="Gautier V."/>
            <person name="Ament-Velasquez S.L."/>
            <person name="Kruys A."/>
            <person name="Hutchinson M.I."/>
            <person name="Powell A.J."/>
            <person name="Barry K."/>
            <person name="Miller A.N."/>
            <person name="Grigoriev I.V."/>
            <person name="Debuchy R."/>
            <person name="Gladieux P."/>
            <person name="Thoren M.H."/>
            <person name="Johannesson H."/>
        </authorList>
    </citation>
    <scope>NUCLEOTIDE SEQUENCE</scope>
    <source>
        <strain evidence="11">CBS 540.89</strain>
    </source>
</reference>
<dbReference type="PROSITE" id="PS50157">
    <property type="entry name" value="ZINC_FINGER_C2H2_2"/>
    <property type="match status" value="2"/>
</dbReference>
<evidence type="ECO:0000256" key="9">
    <source>
        <dbReference type="SAM" id="MobiDB-lite"/>
    </source>
</evidence>
<dbReference type="SMART" id="SM00355">
    <property type="entry name" value="ZnF_C2H2"/>
    <property type="match status" value="9"/>
</dbReference>